<comment type="caution">
    <text evidence="3">The sequence shown here is derived from an EMBL/GenBank/DDBJ whole genome shotgun (WGS) entry which is preliminary data.</text>
</comment>
<accession>A0A261TKT7</accession>
<sequence length="197" mass="21556">MTQVTPPAPLTVDLTLDDYQTFITYAHRRPELRRRRIKSHIRFGIIMAVGLLLYTAARSSSAGLGTSLSVVLPAFAQSAVVGLGTLLLMALVFEHAVPAMARFNVRRAFAREPDNPFLGRHHFLFEDDGIGDATEHASGSVPWDMVRSAEETPDYLFLFIAPLQGVILPKRGQDPAALAAVRAQVRAHVSGSQLQPD</sequence>
<evidence type="ECO:0000259" key="2">
    <source>
        <dbReference type="Pfam" id="PF14317"/>
    </source>
</evidence>
<feature type="transmembrane region" description="Helical" evidence="1">
    <location>
        <begin position="69"/>
        <end position="93"/>
    </location>
</feature>
<name>A0A261TKT7_9BORD</name>
<protein>
    <recommendedName>
        <fullName evidence="2">YcxB-like C-terminal domain-containing protein</fullName>
    </recommendedName>
</protein>
<gene>
    <name evidence="3" type="ORF">CAL25_12905</name>
</gene>
<keyword evidence="4" id="KW-1185">Reference proteome</keyword>
<dbReference type="Proteomes" id="UP000216913">
    <property type="component" value="Unassembled WGS sequence"/>
</dbReference>
<evidence type="ECO:0000313" key="4">
    <source>
        <dbReference type="Proteomes" id="UP000216913"/>
    </source>
</evidence>
<reference evidence="3 4" key="1">
    <citation type="submission" date="2017-05" db="EMBL/GenBank/DDBJ databases">
        <title>Complete and WGS of Bordetella genogroups.</title>
        <authorList>
            <person name="Spilker T."/>
            <person name="LiPuma J."/>
        </authorList>
    </citation>
    <scope>NUCLEOTIDE SEQUENCE [LARGE SCALE GENOMIC DNA]</scope>
    <source>
        <strain evidence="3 4">AU10456</strain>
    </source>
</reference>
<evidence type="ECO:0000256" key="1">
    <source>
        <dbReference type="SAM" id="Phobius"/>
    </source>
</evidence>
<feature type="transmembrane region" description="Helical" evidence="1">
    <location>
        <begin position="39"/>
        <end position="57"/>
    </location>
</feature>
<keyword evidence="1" id="KW-1133">Transmembrane helix</keyword>
<dbReference type="OrthoDB" id="8655238at2"/>
<dbReference type="Pfam" id="PF14317">
    <property type="entry name" value="YcxB"/>
    <property type="match status" value="1"/>
</dbReference>
<organism evidence="3 4">
    <name type="scientific">Bordetella genomosp. 5</name>
    <dbReference type="NCBI Taxonomy" id="1395608"/>
    <lineage>
        <taxon>Bacteria</taxon>
        <taxon>Pseudomonadati</taxon>
        <taxon>Pseudomonadota</taxon>
        <taxon>Betaproteobacteria</taxon>
        <taxon>Burkholderiales</taxon>
        <taxon>Alcaligenaceae</taxon>
        <taxon>Bordetella</taxon>
    </lineage>
</organism>
<feature type="domain" description="YcxB-like C-terminal" evidence="2">
    <location>
        <begin position="125"/>
        <end position="184"/>
    </location>
</feature>
<proteinExistence type="predicted"/>
<dbReference type="RefSeq" id="WP_094800511.1">
    <property type="nucleotide sequence ID" value="NZ_NEVN01000004.1"/>
</dbReference>
<dbReference type="InterPro" id="IPR025588">
    <property type="entry name" value="YcxB-like_C"/>
</dbReference>
<dbReference type="EMBL" id="NEVP01000007">
    <property type="protein sequence ID" value="OZI50219.1"/>
    <property type="molecule type" value="Genomic_DNA"/>
</dbReference>
<evidence type="ECO:0000313" key="3">
    <source>
        <dbReference type="EMBL" id="OZI50219.1"/>
    </source>
</evidence>
<dbReference type="AlphaFoldDB" id="A0A261TKT7"/>
<keyword evidence="1" id="KW-0812">Transmembrane</keyword>
<keyword evidence="1" id="KW-0472">Membrane</keyword>